<dbReference type="PROSITE" id="PS01124">
    <property type="entry name" value="HTH_ARAC_FAMILY_2"/>
    <property type="match status" value="1"/>
</dbReference>
<dbReference type="Proteomes" id="UP001560573">
    <property type="component" value="Unassembled WGS sequence"/>
</dbReference>
<dbReference type="InterPro" id="IPR009057">
    <property type="entry name" value="Homeodomain-like_sf"/>
</dbReference>
<name>A0ABV3ZGF7_9BACT</name>
<comment type="caution">
    <text evidence="5">The sequence shown here is derived from an EMBL/GenBank/DDBJ whole genome shotgun (WGS) entry which is preliminary data.</text>
</comment>
<dbReference type="EMBL" id="JAULBC010000004">
    <property type="protein sequence ID" value="MEX6688640.1"/>
    <property type="molecule type" value="Genomic_DNA"/>
</dbReference>
<evidence type="ECO:0000313" key="6">
    <source>
        <dbReference type="Proteomes" id="UP001560573"/>
    </source>
</evidence>
<dbReference type="InterPro" id="IPR054015">
    <property type="entry name" value="ExsA-like_N"/>
</dbReference>
<evidence type="ECO:0000256" key="2">
    <source>
        <dbReference type="ARBA" id="ARBA00023125"/>
    </source>
</evidence>
<protein>
    <submittedName>
        <fullName evidence="5">AraC family transcriptional regulator</fullName>
    </submittedName>
</protein>
<dbReference type="Pfam" id="PF12833">
    <property type="entry name" value="HTH_18"/>
    <property type="match status" value="1"/>
</dbReference>
<evidence type="ECO:0000313" key="5">
    <source>
        <dbReference type="EMBL" id="MEX6688640.1"/>
    </source>
</evidence>
<evidence type="ECO:0000259" key="4">
    <source>
        <dbReference type="PROSITE" id="PS01124"/>
    </source>
</evidence>
<keyword evidence="2" id="KW-0238">DNA-binding</keyword>
<dbReference type="SUPFAM" id="SSF46689">
    <property type="entry name" value="Homeodomain-like"/>
    <property type="match status" value="2"/>
</dbReference>
<accession>A0ABV3ZGF7</accession>
<evidence type="ECO:0000256" key="3">
    <source>
        <dbReference type="ARBA" id="ARBA00023163"/>
    </source>
</evidence>
<gene>
    <name evidence="5" type="ORF">QTN47_14090</name>
</gene>
<feature type="domain" description="HTH araC/xylS-type" evidence="4">
    <location>
        <begin position="183"/>
        <end position="281"/>
    </location>
</feature>
<reference evidence="5 6" key="1">
    <citation type="submission" date="2023-07" db="EMBL/GenBank/DDBJ databases">
        <authorList>
            <person name="Lian W.-H."/>
        </authorList>
    </citation>
    <scope>NUCLEOTIDE SEQUENCE [LARGE SCALE GENOMIC DNA]</scope>
    <source>
        <strain evidence="5 6">SYSU DXS3180</strain>
    </source>
</reference>
<dbReference type="PANTHER" id="PTHR43280">
    <property type="entry name" value="ARAC-FAMILY TRANSCRIPTIONAL REGULATOR"/>
    <property type="match status" value="1"/>
</dbReference>
<proteinExistence type="predicted"/>
<organism evidence="5 6">
    <name type="scientific">Danxiaibacter flavus</name>
    <dbReference type="NCBI Taxonomy" id="3049108"/>
    <lineage>
        <taxon>Bacteria</taxon>
        <taxon>Pseudomonadati</taxon>
        <taxon>Bacteroidota</taxon>
        <taxon>Chitinophagia</taxon>
        <taxon>Chitinophagales</taxon>
        <taxon>Chitinophagaceae</taxon>
        <taxon>Danxiaibacter</taxon>
    </lineage>
</organism>
<dbReference type="PANTHER" id="PTHR43280:SF10">
    <property type="entry name" value="REGULATORY PROTEIN POCR"/>
    <property type="match status" value="1"/>
</dbReference>
<dbReference type="Pfam" id="PF22200">
    <property type="entry name" value="ExsA_N"/>
    <property type="match status" value="1"/>
</dbReference>
<evidence type="ECO:0000256" key="1">
    <source>
        <dbReference type="ARBA" id="ARBA00023015"/>
    </source>
</evidence>
<sequence>MKIYQLPDDFSNQGEDLFLHYYESGRDEQKNKVTFNTNLFSFLLEGEKISFYPGGAVTIGNTQGILIRSGNCLMTEHVSVNNKYRSVLLFFTDKKVHDFIVRYKHLIPQDTGVKVACPVFPFEKNVLLTDCVRQLEQILLSKQQLSGAMLQLKFEEIMLCILEMNSAAFVDIFIGSLTNRNDVLLREVVETNINNNLSLQELAFLCNTSLSTFKRQFEKIYGIAPSKWIQEQRMQQAAFKLKHERVRPSDIYFEYGYENLSGFIQAFKKEFGKTPGEYVKLEG</sequence>
<keyword evidence="1" id="KW-0805">Transcription regulation</keyword>
<dbReference type="SMART" id="SM00342">
    <property type="entry name" value="HTH_ARAC"/>
    <property type="match status" value="1"/>
</dbReference>
<keyword evidence="6" id="KW-1185">Reference proteome</keyword>
<dbReference type="RefSeq" id="WP_369330049.1">
    <property type="nucleotide sequence ID" value="NZ_JAULBC010000004.1"/>
</dbReference>
<dbReference type="Gene3D" id="1.10.10.60">
    <property type="entry name" value="Homeodomain-like"/>
    <property type="match status" value="2"/>
</dbReference>
<dbReference type="InterPro" id="IPR018060">
    <property type="entry name" value="HTH_AraC"/>
</dbReference>
<keyword evidence="3" id="KW-0804">Transcription</keyword>